<dbReference type="Proteomes" id="UP000192578">
    <property type="component" value="Unassembled WGS sequence"/>
</dbReference>
<dbReference type="InterPro" id="IPR050344">
    <property type="entry name" value="Peptidase_M1_aminopeptidases"/>
</dbReference>
<evidence type="ECO:0000313" key="5">
    <source>
        <dbReference type="Proteomes" id="UP000192578"/>
    </source>
</evidence>
<dbReference type="PANTHER" id="PTHR11533:SF294">
    <property type="entry name" value="THYROTROPIN-RELEASING HORMONE-DEGRADING ECTOENZYME"/>
    <property type="match status" value="1"/>
</dbReference>
<dbReference type="Pfam" id="PF01433">
    <property type="entry name" value="Peptidase_M1"/>
    <property type="match status" value="1"/>
</dbReference>
<dbReference type="EMBL" id="MTYJ01000320">
    <property type="protein sequence ID" value="OWA53414.1"/>
    <property type="molecule type" value="Genomic_DNA"/>
</dbReference>
<dbReference type="GO" id="GO:0005737">
    <property type="term" value="C:cytoplasm"/>
    <property type="evidence" value="ECO:0007669"/>
    <property type="project" value="TreeGrafter"/>
</dbReference>
<dbReference type="GO" id="GO:0016020">
    <property type="term" value="C:membrane"/>
    <property type="evidence" value="ECO:0007669"/>
    <property type="project" value="TreeGrafter"/>
</dbReference>
<protein>
    <submittedName>
        <fullName evidence="4">Thyrotropin-releasing hormone-degrading ectoenzyme</fullName>
    </submittedName>
</protein>
<dbReference type="Pfam" id="PF11838">
    <property type="entry name" value="ERAP1_C"/>
    <property type="match status" value="1"/>
</dbReference>
<dbReference type="OrthoDB" id="6750768at2759"/>
<dbReference type="PANTHER" id="PTHR11533">
    <property type="entry name" value="PROTEASE M1 ZINC METALLOPROTEASE"/>
    <property type="match status" value="1"/>
</dbReference>
<dbReference type="GO" id="GO:0042277">
    <property type="term" value="F:peptide binding"/>
    <property type="evidence" value="ECO:0007669"/>
    <property type="project" value="TreeGrafter"/>
</dbReference>
<dbReference type="GO" id="GO:0070006">
    <property type="term" value="F:metalloaminopeptidase activity"/>
    <property type="evidence" value="ECO:0007669"/>
    <property type="project" value="TreeGrafter"/>
</dbReference>
<sequence>TQAKKLPDFSCRGQSSEKLGLRVYPKGQVALHRKSRRPTRSAGVRAIIARCWPHMIFGNLLTCQWWSDTWLDEGFARFIAVRVMYRTKPRWNLGASILHMIKGLMQETPFFNALKQVPGGDSEPDYDAPQNDISYTQKRFLLPVAPGSSAPVLTRHTWDVPLTLISGAFKDDLQAALQAANRPCWVSSASEKLPDRCLTIFTEKPTVVAGTDQTSNFIIANVQQFGFYRVNYDISNWNRIIRALGAYTSGADQRNVLHDVHTRGQLIDDSFNLARADQLGTGNQYEIPLRLINIYLTKEQSYGPLASAMDNLRYIDQMLRGTPDYPQFAGYMQNLAGQLYKKSMWETNWKDSWTTADQESESSYGTLMFNTLVIETACFYGVSDCLTEADTRFAAWVARGKDRAFTADERPPMKI</sequence>
<dbReference type="InterPro" id="IPR014782">
    <property type="entry name" value="Peptidase_M1_dom"/>
</dbReference>
<dbReference type="InterPro" id="IPR027268">
    <property type="entry name" value="Peptidase_M4/M1_CTD_sf"/>
</dbReference>
<evidence type="ECO:0000313" key="4">
    <source>
        <dbReference type="EMBL" id="OWA53414.1"/>
    </source>
</evidence>
<dbReference type="AlphaFoldDB" id="A0A9X6NHN9"/>
<reference evidence="5" key="1">
    <citation type="submission" date="2017-01" db="EMBL/GenBank/DDBJ databases">
        <title>Comparative genomics of anhydrobiosis in the tardigrade Hypsibius dujardini.</title>
        <authorList>
            <person name="Yoshida Y."/>
            <person name="Koutsovoulos G."/>
            <person name="Laetsch D."/>
            <person name="Stevens L."/>
            <person name="Kumar S."/>
            <person name="Horikawa D."/>
            <person name="Ishino K."/>
            <person name="Komine S."/>
            <person name="Tomita M."/>
            <person name="Blaxter M."/>
            <person name="Arakawa K."/>
        </authorList>
    </citation>
    <scope>NUCLEOTIDE SEQUENCE [LARGE SCALE GENOMIC DNA]</scope>
    <source>
        <strain evidence="5">Z151</strain>
    </source>
</reference>
<dbReference type="SUPFAM" id="SSF55486">
    <property type="entry name" value="Metalloproteases ('zincins'), catalytic domain"/>
    <property type="match status" value="1"/>
</dbReference>
<dbReference type="GO" id="GO:0043171">
    <property type="term" value="P:peptide catabolic process"/>
    <property type="evidence" value="ECO:0007669"/>
    <property type="project" value="TreeGrafter"/>
</dbReference>
<dbReference type="Gene3D" id="1.10.390.10">
    <property type="entry name" value="Neutral Protease Domain 2"/>
    <property type="match status" value="1"/>
</dbReference>
<dbReference type="Gene3D" id="1.25.50.20">
    <property type="match status" value="1"/>
</dbReference>
<comment type="similarity">
    <text evidence="1">Belongs to the peptidase M1 family.</text>
</comment>
<dbReference type="InterPro" id="IPR024571">
    <property type="entry name" value="ERAP1-like_C_dom"/>
</dbReference>
<evidence type="ECO:0000259" key="2">
    <source>
        <dbReference type="Pfam" id="PF01433"/>
    </source>
</evidence>
<feature type="domain" description="ERAP1-like C-terminal" evidence="3">
    <location>
        <begin position="217"/>
        <end position="408"/>
    </location>
</feature>
<gene>
    <name evidence="4" type="ORF">BV898_17844</name>
</gene>
<evidence type="ECO:0000256" key="1">
    <source>
        <dbReference type="ARBA" id="ARBA00010136"/>
    </source>
</evidence>
<feature type="non-terminal residue" evidence="4">
    <location>
        <position position="1"/>
    </location>
</feature>
<dbReference type="GO" id="GO:0005615">
    <property type="term" value="C:extracellular space"/>
    <property type="evidence" value="ECO:0007669"/>
    <property type="project" value="TreeGrafter"/>
</dbReference>
<evidence type="ECO:0000259" key="3">
    <source>
        <dbReference type="Pfam" id="PF11838"/>
    </source>
</evidence>
<dbReference type="Gene3D" id="2.60.40.1910">
    <property type="match status" value="1"/>
</dbReference>
<keyword evidence="5" id="KW-1185">Reference proteome</keyword>
<dbReference type="GO" id="GO:0008270">
    <property type="term" value="F:zinc ion binding"/>
    <property type="evidence" value="ECO:0007669"/>
    <property type="project" value="InterPro"/>
</dbReference>
<accession>A0A9X6NHN9</accession>
<proteinExistence type="inferred from homology"/>
<organism evidence="4 5">
    <name type="scientific">Hypsibius exemplaris</name>
    <name type="common">Freshwater tardigrade</name>
    <dbReference type="NCBI Taxonomy" id="2072580"/>
    <lineage>
        <taxon>Eukaryota</taxon>
        <taxon>Metazoa</taxon>
        <taxon>Ecdysozoa</taxon>
        <taxon>Tardigrada</taxon>
        <taxon>Eutardigrada</taxon>
        <taxon>Parachela</taxon>
        <taxon>Hypsibioidea</taxon>
        <taxon>Hypsibiidae</taxon>
        <taxon>Hypsibius</taxon>
    </lineage>
</organism>
<feature type="domain" description="Peptidase M1 membrane alanine aminopeptidase" evidence="2">
    <location>
        <begin position="6"/>
        <end position="97"/>
    </location>
</feature>
<comment type="caution">
    <text evidence="4">The sequence shown here is derived from an EMBL/GenBank/DDBJ whole genome shotgun (WGS) entry which is preliminary data.</text>
</comment>
<name>A0A9X6NHN9_HYPEX</name>
<dbReference type="GO" id="GO:0006508">
    <property type="term" value="P:proteolysis"/>
    <property type="evidence" value="ECO:0007669"/>
    <property type="project" value="TreeGrafter"/>
</dbReference>